<accession>A0A367S006</accession>
<protein>
    <submittedName>
        <fullName evidence="2">Uncharacterized protein</fullName>
    </submittedName>
</protein>
<comment type="caution">
    <text evidence="2">The sequence shown here is derived from an EMBL/GenBank/DDBJ whole genome shotgun (WGS) entry which is preliminary data.</text>
</comment>
<feature type="region of interest" description="Disordered" evidence="1">
    <location>
        <begin position="128"/>
        <end position="156"/>
    </location>
</feature>
<evidence type="ECO:0000256" key="1">
    <source>
        <dbReference type="SAM" id="MobiDB-lite"/>
    </source>
</evidence>
<reference evidence="2 3" key="1">
    <citation type="submission" date="2016-04" db="EMBL/GenBank/DDBJ databases">
        <authorList>
            <person name="Evans L.H."/>
            <person name="Alamgir A."/>
            <person name="Owens N."/>
            <person name="Weber N.D."/>
            <person name="Virtaneva K."/>
            <person name="Barbian K."/>
            <person name="Babar A."/>
            <person name="Rosenke K."/>
        </authorList>
    </citation>
    <scope>NUCLEOTIDE SEQUENCE [LARGE SCALE GENOMIC DNA]</scope>
    <source>
        <strain evidence="2">NIES-2108</strain>
    </source>
</reference>
<feature type="compositionally biased region" description="Basic and acidic residues" evidence="1">
    <location>
        <begin position="145"/>
        <end position="156"/>
    </location>
</feature>
<dbReference type="AlphaFoldDB" id="A0A367S006"/>
<organism evidence="2 3">
    <name type="scientific">Nostoc punctiforme NIES-2108</name>
    <dbReference type="NCBI Taxonomy" id="1356359"/>
    <lineage>
        <taxon>Bacteria</taxon>
        <taxon>Bacillati</taxon>
        <taxon>Cyanobacteriota</taxon>
        <taxon>Cyanophyceae</taxon>
        <taxon>Nostocales</taxon>
        <taxon>Nostocaceae</taxon>
        <taxon>Nostoc</taxon>
    </lineage>
</organism>
<name>A0A367S006_NOSPU</name>
<dbReference type="Proteomes" id="UP000252085">
    <property type="component" value="Unassembled WGS sequence"/>
</dbReference>
<evidence type="ECO:0000313" key="2">
    <source>
        <dbReference type="EMBL" id="RCJ42085.1"/>
    </source>
</evidence>
<sequence length="530" mass="59971">MSDYSRAEFGWPCGGTFIPNRAKCWTDPKTGKRLKTPINYQVYQKIVGSKGKAAQTLYKDREQAIRDRRRAAVPGWKNKPPSVDIQKQRSQWASKLKELDNPKELTVNQYEDRLKDYLPPDVYREYEQVSTERDRLSRAASSATRKKDKETTGKAFDDFNKGKYAEIWSKVNHNAAKQGYPDLQQGYPELAQRFGVKDKPALNLDGNDKDTPPPPKESNKKLIKAEDLKSAADREAYANQELAEAKKSGDQSRIKSWEEQAKKARMAKLKTEQQAQKNTQTSLFNPLAYDKDLQGGLPLFKKRIKRRAEFNEGRGQRADGRRIEFGRGGWQCGKTFIPYNRKCYTDPKTGIKTKTPITYKQYTKQRAQVYRDAQQGRLPQNDYDRQLLQSVGDRQAKLKSQKEKLQLTQAAASVGARQVLSSGIAEVEVSKLKVDPKRFQYKILGAQTSTGSVGSLSGVKTWDANLAGIIQVWQDPKDKQVYVVNGHNRTERAKALGVKTMTAKFIKAKSPQEARAVGALTNIAEGRGMH</sequence>
<gene>
    <name evidence="2" type="ORF">A6769_38125</name>
</gene>
<dbReference type="EMBL" id="LXQE01000020">
    <property type="protein sequence ID" value="RCJ42085.1"/>
    <property type="molecule type" value="Genomic_DNA"/>
</dbReference>
<evidence type="ECO:0000313" key="3">
    <source>
        <dbReference type="Proteomes" id="UP000252085"/>
    </source>
</evidence>
<feature type="region of interest" description="Disordered" evidence="1">
    <location>
        <begin position="199"/>
        <end position="224"/>
    </location>
</feature>
<proteinExistence type="predicted"/>
<feature type="compositionally biased region" description="Basic and acidic residues" evidence="1">
    <location>
        <begin position="128"/>
        <end position="137"/>
    </location>
</feature>